<accession>A0A0F9PF29</accession>
<dbReference type="AlphaFoldDB" id="A0A0F9PF29"/>
<organism evidence="1">
    <name type="scientific">marine sediment metagenome</name>
    <dbReference type="NCBI Taxonomy" id="412755"/>
    <lineage>
        <taxon>unclassified sequences</taxon>
        <taxon>metagenomes</taxon>
        <taxon>ecological metagenomes</taxon>
    </lineage>
</organism>
<proteinExistence type="predicted"/>
<sequence>MISVYQFNKDLGEFEEFEILENVPLFELLDSEKILLFVDSHEGKIWVWQGKNTTTRMKFVSAQVAPHIREKHDLMFTINSVDENDETIAFKLLVGLV</sequence>
<protein>
    <recommendedName>
        <fullName evidence="2">Gelsolin-like domain-containing protein</fullName>
    </recommendedName>
</protein>
<reference evidence="1" key="1">
    <citation type="journal article" date="2015" name="Nature">
        <title>Complex archaea that bridge the gap between prokaryotes and eukaryotes.</title>
        <authorList>
            <person name="Spang A."/>
            <person name="Saw J.H."/>
            <person name="Jorgensen S.L."/>
            <person name="Zaremba-Niedzwiedzka K."/>
            <person name="Martijn J."/>
            <person name="Lind A.E."/>
            <person name="van Eijk R."/>
            <person name="Schleper C."/>
            <person name="Guy L."/>
            <person name="Ettema T.J."/>
        </authorList>
    </citation>
    <scope>NUCLEOTIDE SEQUENCE</scope>
</reference>
<dbReference type="SUPFAM" id="SSF55753">
    <property type="entry name" value="Actin depolymerizing proteins"/>
    <property type="match status" value="1"/>
</dbReference>
<evidence type="ECO:0008006" key="2">
    <source>
        <dbReference type="Google" id="ProtNLM"/>
    </source>
</evidence>
<dbReference type="EMBL" id="LAZR01005473">
    <property type="protein sequence ID" value="KKM99650.1"/>
    <property type="molecule type" value="Genomic_DNA"/>
</dbReference>
<comment type="caution">
    <text evidence="1">The sequence shown here is derived from an EMBL/GenBank/DDBJ whole genome shotgun (WGS) entry which is preliminary data.</text>
</comment>
<dbReference type="Gene3D" id="3.40.20.10">
    <property type="entry name" value="Severin"/>
    <property type="match status" value="1"/>
</dbReference>
<evidence type="ECO:0000313" key="1">
    <source>
        <dbReference type="EMBL" id="KKM99650.1"/>
    </source>
</evidence>
<name>A0A0F9PF29_9ZZZZ</name>
<gene>
    <name evidence="1" type="ORF">LCGC14_1145750</name>
</gene>
<dbReference type="InterPro" id="IPR029006">
    <property type="entry name" value="ADF-H/Gelsolin-like_dom_sf"/>
</dbReference>